<organism evidence="2 3">
    <name type="scientific">Pelobates cultripes</name>
    <name type="common">Western spadefoot toad</name>
    <dbReference type="NCBI Taxonomy" id="61616"/>
    <lineage>
        <taxon>Eukaryota</taxon>
        <taxon>Metazoa</taxon>
        <taxon>Chordata</taxon>
        <taxon>Craniata</taxon>
        <taxon>Vertebrata</taxon>
        <taxon>Euteleostomi</taxon>
        <taxon>Amphibia</taxon>
        <taxon>Batrachia</taxon>
        <taxon>Anura</taxon>
        <taxon>Pelobatoidea</taxon>
        <taxon>Pelobatidae</taxon>
        <taxon>Pelobates</taxon>
    </lineage>
</organism>
<evidence type="ECO:0000313" key="3">
    <source>
        <dbReference type="Proteomes" id="UP001295444"/>
    </source>
</evidence>
<dbReference type="Proteomes" id="UP001295444">
    <property type="component" value="Chromosome 03"/>
</dbReference>
<evidence type="ECO:0000256" key="1">
    <source>
        <dbReference type="SAM" id="MobiDB-lite"/>
    </source>
</evidence>
<dbReference type="AlphaFoldDB" id="A0AAD1W154"/>
<dbReference type="EMBL" id="OW240914">
    <property type="protein sequence ID" value="CAH2277086.1"/>
    <property type="molecule type" value="Genomic_DNA"/>
</dbReference>
<accession>A0AAD1W154</accession>
<sequence length="157" mass="17669">MATSRGHSAFNQVCAQFWTKLQNLRIISTPLEQAVVQKRRHAHQYGFHRHVQHASGKGLRRERHVKSLQGSALPHHLGPYHGNNSTRPLQILPLHPWHGPPAPKLYYLMHWVHKTEKRQEQYVDGAMGKAAPNYHLGPGEKTPLGTDVGAGSRNSPP</sequence>
<gene>
    <name evidence="2" type="ORF">PECUL_23A006415</name>
</gene>
<proteinExistence type="predicted"/>
<reference evidence="2" key="1">
    <citation type="submission" date="2022-03" db="EMBL/GenBank/DDBJ databases">
        <authorList>
            <person name="Alioto T."/>
            <person name="Alioto T."/>
            <person name="Gomez Garrido J."/>
        </authorList>
    </citation>
    <scope>NUCLEOTIDE SEQUENCE</scope>
</reference>
<feature type="region of interest" description="Disordered" evidence="1">
    <location>
        <begin position="133"/>
        <end position="157"/>
    </location>
</feature>
<protein>
    <submittedName>
        <fullName evidence="2">Uncharacterized protein</fullName>
    </submittedName>
</protein>
<name>A0AAD1W154_PELCU</name>
<evidence type="ECO:0000313" key="2">
    <source>
        <dbReference type="EMBL" id="CAH2277086.1"/>
    </source>
</evidence>
<keyword evidence="3" id="KW-1185">Reference proteome</keyword>